<accession>A0AAV3RJ35</accession>
<sequence length="103" mass="11633">MDSVDHVYEEHHRGNLTKQLKVDLVLSIDDNISRSNFPVESPDFEDSFEGSCKSSKIIDILLESSPDDHIVDFNLIGESNSLIVDLVYDWKKLLISEALVGNQ</sequence>
<evidence type="ECO:0000313" key="1">
    <source>
        <dbReference type="EMBL" id="GAA0175038.1"/>
    </source>
</evidence>
<name>A0AAV3RJ35_LITER</name>
<keyword evidence="2" id="KW-1185">Reference proteome</keyword>
<dbReference type="AlphaFoldDB" id="A0AAV3RJ35"/>
<comment type="caution">
    <text evidence="1">The sequence shown here is derived from an EMBL/GenBank/DDBJ whole genome shotgun (WGS) entry which is preliminary data.</text>
</comment>
<evidence type="ECO:0000313" key="2">
    <source>
        <dbReference type="Proteomes" id="UP001454036"/>
    </source>
</evidence>
<dbReference type="EMBL" id="BAABME010042994">
    <property type="protein sequence ID" value="GAA0175038.1"/>
    <property type="molecule type" value="Genomic_DNA"/>
</dbReference>
<gene>
    <name evidence="1" type="ORF">LIER_43992</name>
</gene>
<dbReference type="Proteomes" id="UP001454036">
    <property type="component" value="Unassembled WGS sequence"/>
</dbReference>
<proteinExistence type="predicted"/>
<organism evidence="1 2">
    <name type="scientific">Lithospermum erythrorhizon</name>
    <name type="common">Purple gromwell</name>
    <name type="synonym">Lithospermum officinale var. erythrorhizon</name>
    <dbReference type="NCBI Taxonomy" id="34254"/>
    <lineage>
        <taxon>Eukaryota</taxon>
        <taxon>Viridiplantae</taxon>
        <taxon>Streptophyta</taxon>
        <taxon>Embryophyta</taxon>
        <taxon>Tracheophyta</taxon>
        <taxon>Spermatophyta</taxon>
        <taxon>Magnoliopsida</taxon>
        <taxon>eudicotyledons</taxon>
        <taxon>Gunneridae</taxon>
        <taxon>Pentapetalae</taxon>
        <taxon>asterids</taxon>
        <taxon>lamiids</taxon>
        <taxon>Boraginales</taxon>
        <taxon>Boraginaceae</taxon>
        <taxon>Boraginoideae</taxon>
        <taxon>Lithospermeae</taxon>
        <taxon>Lithospermum</taxon>
    </lineage>
</organism>
<protein>
    <submittedName>
        <fullName evidence="1">Uncharacterized protein</fullName>
    </submittedName>
</protein>
<reference evidence="1 2" key="1">
    <citation type="submission" date="2024-01" db="EMBL/GenBank/DDBJ databases">
        <title>The complete chloroplast genome sequence of Lithospermum erythrorhizon: insights into the phylogenetic relationship among Boraginaceae species and the maternal lineages of purple gromwells.</title>
        <authorList>
            <person name="Okada T."/>
            <person name="Watanabe K."/>
        </authorList>
    </citation>
    <scope>NUCLEOTIDE SEQUENCE [LARGE SCALE GENOMIC DNA]</scope>
</reference>